<dbReference type="PROSITE" id="PS00688">
    <property type="entry name" value="SIGMA54_INTERACT_3"/>
    <property type="match status" value="1"/>
</dbReference>
<dbReference type="InterPro" id="IPR009057">
    <property type="entry name" value="Homeodomain-like_sf"/>
</dbReference>
<dbReference type="Gene3D" id="1.10.10.60">
    <property type="entry name" value="Homeodomain-like"/>
    <property type="match status" value="1"/>
</dbReference>
<dbReference type="Pfam" id="PF00158">
    <property type="entry name" value="Sigma54_activat"/>
    <property type="match status" value="1"/>
</dbReference>
<dbReference type="Pfam" id="PF20161">
    <property type="entry name" value="VpsR"/>
    <property type="match status" value="1"/>
</dbReference>
<accession>A0ABZ0GTF7</accession>
<proteinExistence type="predicted"/>
<name>A0ABZ0GTF7_9GAMM</name>
<dbReference type="SUPFAM" id="SSF46689">
    <property type="entry name" value="Homeodomain-like"/>
    <property type="match status" value="1"/>
</dbReference>
<dbReference type="Pfam" id="PF02954">
    <property type="entry name" value="HTH_8"/>
    <property type="match status" value="1"/>
</dbReference>
<dbReference type="InterPro" id="IPR002078">
    <property type="entry name" value="Sigma_54_int"/>
</dbReference>
<evidence type="ECO:0000256" key="4">
    <source>
        <dbReference type="ARBA" id="ARBA00023163"/>
    </source>
</evidence>
<keyword evidence="7" id="KW-1185">Reference proteome</keyword>
<dbReference type="InterPro" id="IPR025944">
    <property type="entry name" value="Sigma_54_int_dom_CS"/>
</dbReference>
<evidence type="ECO:0000259" key="5">
    <source>
        <dbReference type="PROSITE" id="PS50045"/>
    </source>
</evidence>
<organism evidence="6 7">
    <name type="scientific">Thalassotalea fonticola</name>
    <dbReference type="NCBI Taxonomy" id="3065649"/>
    <lineage>
        <taxon>Bacteria</taxon>
        <taxon>Pseudomonadati</taxon>
        <taxon>Pseudomonadota</taxon>
        <taxon>Gammaproteobacteria</taxon>
        <taxon>Alteromonadales</taxon>
        <taxon>Colwelliaceae</taxon>
        <taxon>Thalassotalea</taxon>
    </lineage>
</organism>
<evidence type="ECO:0000256" key="1">
    <source>
        <dbReference type="ARBA" id="ARBA00022741"/>
    </source>
</evidence>
<dbReference type="InterPro" id="IPR027417">
    <property type="entry name" value="P-loop_NTPase"/>
</dbReference>
<dbReference type="InterPro" id="IPR045343">
    <property type="entry name" value="VpsR"/>
</dbReference>
<reference evidence="6 7" key="1">
    <citation type="submission" date="2023-09" db="EMBL/GenBank/DDBJ databases">
        <authorList>
            <person name="Qi X."/>
        </authorList>
    </citation>
    <scope>NUCLEOTIDE SEQUENCE [LARGE SCALE GENOMIC DNA]</scope>
    <source>
        <strain evidence="6 7">S1-1</strain>
    </source>
</reference>
<dbReference type="PROSITE" id="PS50045">
    <property type="entry name" value="SIGMA54_INTERACT_4"/>
    <property type="match status" value="1"/>
</dbReference>
<dbReference type="PANTHER" id="PTHR32071">
    <property type="entry name" value="TRANSCRIPTIONAL REGULATORY PROTEIN"/>
    <property type="match status" value="1"/>
</dbReference>
<dbReference type="Proteomes" id="UP001301442">
    <property type="component" value="Chromosome"/>
</dbReference>
<dbReference type="SMART" id="SM00382">
    <property type="entry name" value="AAA"/>
    <property type="match status" value="1"/>
</dbReference>
<dbReference type="Pfam" id="PF25601">
    <property type="entry name" value="AAA_lid_14"/>
    <property type="match status" value="1"/>
</dbReference>
<dbReference type="EMBL" id="CP136600">
    <property type="protein sequence ID" value="WOH39061.1"/>
    <property type="molecule type" value="Genomic_DNA"/>
</dbReference>
<dbReference type="Gene3D" id="1.10.8.60">
    <property type="match status" value="1"/>
</dbReference>
<sequence length="453" mass="51185">MEKPDKLNRAKERTVLCFNFEHAKMNWQRKLSPFKWKVHNVTTLSQAVNLLKGNTILVAIAILTASTQKQAISIIANLVSSFPQIKWIAYSLDDNLKNSAVSAKFSEYCIDYFHYPICIERLAHTLGHAYGMAQLQPQIKAKNIASYDTATLIGKSNELRQLNNHIKKIAKVDSSLLITGETGTGKDLCAQLIHQQSARANSPLININCGALPESLIHSELFGHEKGAFTGAIDKYIGHIERAHQGTLFLDEIGDLPLELQVNLLHFLENHTIERLGGAKPITVDCRIIAATHIDLETAVVEGRFRKDLFHRLNILRLRVPGLREHREDIEAIAISFLKPFQQANPKLKFSNSAIECMLSYEWPGNVRELKNRVERAVVMQDGNTISNKDLGHHFAKIKMPTKNLNQQREDIDTEILLDAITRNNHNISAAARDLKISRTTFYRLIKKCNIKL</sequence>
<evidence type="ECO:0000313" key="7">
    <source>
        <dbReference type="Proteomes" id="UP001301442"/>
    </source>
</evidence>
<dbReference type="InterPro" id="IPR058031">
    <property type="entry name" value="AAA_lid_NorR"/>
</dbReference>
<dbReference type="Gene3D" id="3.40.50.300">
    <property type="entry name" value="P-loop containing nucleotide triphosphate hydrolases"/>
    <property type="match status" value="1"/>
</dbReference>
<dbReference type="CDD" id="cd00009">
    <property type="entry name" value="AAA"/>
    <property type="match status" value="1"/>
</dbReference>
<keyword evidence="4" id="KW-0804">Transcription</keyword>
<dbReference type="InterPro" id="IPR003593">
    <property type="entry name" value="AAA+_ATPase"/>
</dbReference>
<evidence type="ECO:0000313" key="6">
    <source>
        <dbReference type="EMBL" id="WOH39061.1"/>
    </source>
</evidence>
<dbReference type="InterPro" id="IPR002197">
    <property type="entry name" value="HTH_Fis"/>
</dbReference>
<dbReference type="SUPFAM" id="SSF52540">
    <property type="entry name" value="P-loop containing nucleoside triphosphate hydrolases"/>
    <property type="match status" value="1"/>
</dbReference>
<feature type="domain" description="Sigma-54 factor interaction" evidence="5">
    <location>
        <begin position="152"/>
        <end position="379"/>
    </location>
</feature>
<evidence type="ECO:0000256" key="2">
    <source>
        <dbReference type="ARBA" id="ARBA00022840"/>
    </source>
</evidence>
<keyword evidence="1" id="KW-0547">Nucleotide-binding</keyword>
<keyword evidence="3" id="KW-0805">Transcription regulation</keyword>
<dbReference type="RefSeq" id="WP_348397828.1">
    <property type="nucleotide sequence ID" value="NZ_CP136600.1"/>
</dbReference>
<protein>
    <submittedName>
        <fullName evidence="6">Sigma 54-interacting transcriptional regulator</fullName>
    </submittedName>
</protein>
<evidence type="ECO:0000256" key="3">
    <source>
        <dbReference type="ARBA" id="ARBA00023015"/>
    </source>
</evidence>
<keyword evidence="2" id="KW-0067">ATP-binding</keyword>
<dbReference type="PANTHER" id="PTHR32071:SF120">
    <property type="entry name" value="TRANSCRIPTIONAL REGULATOR-RELATED"/>
    <property type="match status" value="1"/>
</dbReference>
<gene>
    <name evidence="6" type="ORF">RI844_07515</name>
</gene>